<dbReference type="RefSeq" id="XP_021093260.1">
    <property type="nucleotide sequence ID" value="XM_021237601.1"/>
</dbReference>
<organism evidence="1 2">
    <name type="scientific">Heterocephalus glaber</name>
    <name type="common">Naked mole rat</name>
    <dbReference type="NCBI Taxonomy" id="10181"/>
    <lineage>
        <taxon>Eukaryota</taxon>
        <taxon>Metazoa</taxon>
        <taxon>Chordata</taxon>
        <taxon>Craniata</taxon>
        <taxon>Vertebrata</taxon>
        <taxon>Euteleostomi</taxon>
        <taxon>Mammalia</taxon>
        <taxon>Eutheria</taxon>
        <taxon>Euarchontoglires</taxon>
        <taxon>Glires</taxon>
        <taxon>Rodentia</taxon>
        <taxon>Hystricomorpha</taxon>
        <taxon>Bathyergidae</taxon>
        <taxon>Heterocephalus</taxon>
    </lineage>
</organism>
<name>A0AAX6RBH8_HETGA</name>
<sequence>MATVTWPQGQLSTWNAPELAPVMTLSRRTAWPSDLRFSTQPESSLPGSSQPSETLLLLAAEQTSSSFLELSGRTQLTANRSTDTAIKIKCSSSHKTPLPVVSQVNVNTPLRATLSHSLWE</sequence>
<proteinExistence type="predicted"/>
<protein>
    <submittedName>
        <fullName evidence="2">Protein FAM71F2</fullName>
    </submittedName>
</protein>
<dbReference type="Proteomes" id="UP000694906">
    <property type="component" value="Unplaced"/>
</dbReference>
<dbReference type="GeneID" id="101719776"/>
<evidence type="ECO:0000313" key="1">
    <source>
        <dbReference type="Proteomes" id="UP000694906"/>
    </source>
</evidence>
<gene>
    <name evidence="2" type="primary">LOC101719776</name>
</gene>
<keyword evidence="1" id="KW-1185">Reference proteome</keyword>
<evidence type="ECO:0000313" key="2">
    <source>
        <dbReference type="RefSeq" id="XP_021093260.1"/>
    </source>
</evidence>
<reference evidence="2" key="1">
    <citation type="submission" date="2025-08" db="UniProtKB">
        <authorList>
            <consortium name="RefSeq"/>
        </authorList>
    </citation>
    <scope>IDENTIFICATION</scope>
</reference>
<accession>A0AAX6RBH8</accession>
<dbReference type="AlphaFoldDB" id="A0AAX6RBH8"/>